<feature type="compositionally biased region" description="Low complexity" evidence="7">
    <location>
        <begin position="234"/>
        <end position="245"/>
    </location>
</feature>
<dbReference type="AlphaFoldDB" id="A0A4U0VAB1"/>
<evidence type="ECO:0000256" key="6">
    <source>
        <dbReference type="ARBA" id="ARBA00023242"/>
    </source>
</evidence>
<keyword evidence="5" id="KW-0804">Transcription</keyword>
<dbReference type="SMART" id="SM00717">
    <property type="entry name" value="SANT"/>
    <property type="match status" value="2"/>
</dbReference>
<evidence type="ECO:0000256" key="3">
    <source>
        <dbReference type="ARBA" id="ARBA00023015"/>
    </source>
</evidence>
<dbReference type="GO" id="GO:1902584">
    <property type="term" value="P:positive regulation of response to water deprivation"/>
    <property type="evidence" value="ECO:0007669"/>
    <property type="project" value="UniProtKB-ARBA"/>
</dbReference>
<feature type="compositionally biased region" description="Polar residues" evidence="7">
    <location>
        <begin position="191"/>
        <end position="200"/>
    </location>
</feature>
<organism evidence="10 11">
    <name type="scientific">Friedmanniomyces endolithicus</name>
    <dbReference type="NCBI Taxonomy" id="329885"/>
    <lineage>
        <taxon>Eukaryota</taxon>
        <taxon>Fungi</taxon>
        <taxon>Dikarya</taxon>
        <taxon>Ascomycota</taxon>
        <taxon>Pezizomycotina</taxon>
        <taxon>Dothideomycetes</taxon>
        <taxon>Dothideomycetidae</taxon>
        <taxon>Mycosphaerellales</taxon>
        <taxon>Teratosphaeriaceae</taxon>
        <taxon>Friedmanniomyces</taxon>
    </lineage>
</organism>
<feature type="compositionally biased region" description="Low complexity" evidence="7">
    <location>
        <begin position="140"/>
        <end position="151"/>
    </location>
</feature>
<dbReference type="PANTHER" id="PTHR47995">
    <property type="entry name" value="TRANSCRIPTION FACTOR MYB33-RELATED"/>
    <property type="match status" value="1"/>
</dbReference>
<comment type="subcellular location">
    <subcellularLocation>
        <location evidence="1">Nucleus</location>
    </subcellularLocation>
</comment>
<sequence length="394" mass="43832">MPQHKRGPWSTQEDSYLVHLVGLHGAANWVRISAALQTRSPKQCRERFHQNLKPNLSHDPISAEEGVLIEQMVGEMGKRWAEIARRLRGRSDNAVKNWWNGGMNRRKRSNHSRRPDAEARQSSHMSAPDLPQHPTHHHTLPSSYAQSSGHSQQYYGQPVYQHTAPQHIHMPPNGQIYRQSTYIESPLPSPSAFSQLSTDAPSLVSDISSPSGRSSHHGPSPIELPPLSRSQTDLRYSGSSGLRLSVPGSLSEVDFSQPPMPSKHASHIFQEQYQQPNYQYHQQQPFPQPAHYLPSQPAEPLPSQQYYSHVMPPNPLLRGSYPPQFAQPTSMHPGAHHSLQLPSIADLAVSDTSFASPSMSIDPALNTVRTPGGPPAQLHEGSPRDKMSLSNLTH</sequence>
<evidence type="ECO:0000256" key="2">
    <source>
        <dbReference type="ARBA" id="ARBA00022737"/>
    </source>
</evidence>
<dbReference type="GO" id="GO:0043565">
    <property type="term" value="F:sequence-specific DNA binding"/>
    <property type="evidence" value="ECO:0007669"/>
    <property type="project" value="UniProtKB-ARBA"/>
</dbReference>
<feature type="compositionally biased region" description="Low complexity" evidence="7">
    <location>
        <begin position="208"/>
        <end position="221"/>
    </location>
</feature>
<keyword evidence="6" id="KW-0539">Nucleus</keyword>
<dbReference type="CDD" id="cd00167">
    <property type="entry name" value="SANT"/>
    <property type="match status" value="2"/>
</dbReference>
<dbReference type="Gene3D" id="1.10.10.60">
    <property type="entry name" value="Homeodomain-like"/>
    <property type="match status" value="2"/>
</dbReference>
<feature type="domain" description="Myb-like" evidence="8">
    <location>
        <begin position="1"/>
        <end position="52"/>
    </location>
</feature>
<feature type="region of interest" description="Disordered" evidence="7">
    <location>
        <begin position="188"/>
        <end position="265"/>
    </location>
</feature>
<accession>A0A4U0VAB1</accession>
<gene>
    <name evidence="10" type="ORF">B0A54_03535</name>
</gene>
<evidence type="ECO:0000313" key="11">
    <source>
        <dbReference type="Proteomes" id="UP000310066"/>
    </source>
</evidence>
<dbReference type="Proteomes" id="UP000310066">
    <property type="component" value="Unassembled WGS sequence"/>
</dbReference>
<evidence type="ECO:0008006" key="12">
    <source>
        <dbReference type="Google" id="ProtNLM"/>
    </source>
</evidence>
<protein>
    <recommendedName>
        <fullName evidence="12">Myb-like DNA-binding protein myb-1</fullName>
    </recommendedName>
</protein>
<feature type="domain" description="HTH myb-type" evidence="9">
    <location>
        <begin position="1"/>
        <end position="56"/>
    </location>
</feature>
<keyword evidence="3" id="KW-0805">Transcription regulation</keyword>
<dbReference type="PROSITE" id="PS51294">
    <property type="entry name" value="HTH_MYB"/>
    <property type="match status" value="2"/>
</dbReference>
<feature type="region of interest" description="Disordered" evidence="7">
    <location>
        <begin position="282"/>
        <end position="302"/>
    </location>
</feature>
<dbReference type="InterPro" id="IPR009057">
    <property type="entry name" value="Homeodomain-like_sf"/>
</dbReference>
<dbReference type="GO" id="GO:0032875">
    <property type="term" value="P:regulation of DNA endoreduplication"/>
    <property type="evidence" value="ECO:0007669"/>
    <property type="project" value="UniProtKB-ARBA"/>
</dbReference>
<dbReference type="GO" id="GO:0006355">
    <property type="term" value="P:regulation of DNA-templated transcription"/>
    <property type="evidence" value="ECO:0007669"/>
    <property type="project" value="UniProtKB-ARBA"/>
</dbReference>
<feature type="domain" description="Myb-like" evidence="8">
    <location>
        <begin position="53"/>
        <end position="103"/>
    </location>
</feature>
<dbReference type="PANTHER" id="PTHR47995:SF18">
    <property type="entry name" value="TRANSCRIPTION FACTOR MYB65"/>
    <property type="match status" value="1"/>
</dbReference>
<evidence type="ECO:0000259" key="8">
    <source>
        <dbReference type="PROSITE" id="PS50090"/>
    </source>
</evidence>
<keyword evidence="2" id="KW-0677">Repeat</keyword>
<dbReference type="STRING" id="329885.A0A4U0VAB1"/>
<dbReference type="InterPro" id="IPR001005">
    <property type="entry name" value="SANT/Myb"/>
</dbReference>
<evidence type="ECO:0000256" key="5">
    <source>
        <dbReference type="ARBA" id="ARBA00023163"/>
    </source>
</evidence>
<dbReference type="OrthoDB" id="2143914at2759"/>
<feature type="region of interest" description="Disordered" evidence="7">
    <location>
        <begin position="318"/>
        <end position="337"/>
    </location>
</feature>
<dbReference type="GO" id="GO:0050891">
    <property type="term" value="P:multicellular organismal-level water homeostasis"/>
    <property type="evidence" value="ECO:0007669"/>
    <property type="project" value="UniProtKB-ARBA"/>
</dbReference>
<dbReference type="EMBL" id="NAJP01000010">
    <property type="protein sequence ID" value="TKA45850.1"/>
    <property type="molecule type" value="Genomic_DNA"/>
</dbReference>
<evidence type="ECO:0000256" key="7">
    <source>
        <dbReference type="SAM" id="MobiDB-lite"/>
    </source>
</evidence>
<reference evidence="10 11" key="1">
    <citation type="submission" date="2017-03" db="EMBL/GenBank/DDBJ databases">
        <title>Genomes of endolithic fungi from Antarctica.</title>
        <authorList>
            <person name="Coleine C."/>
            <person name="Masonjones S."/>
            <person name="Stajich J.E."/>
        </authorList>
    </citation>
    <scope>NUCLEOTIDE SEQUENCE [LARGE SCALE GENOMIC DNA]</scope>
    <source>
        <strain evidence="10 11">CCFEE 5311</strain>
    </source>
</reference>
<keyword evidence="4" id="KW-0238">DNA-binding</keyword>
<dbReference type="FunFam" id="1.10.10.60:FF:000355">
    <property type="entry name" value="Transcription factor MYB124"/>
    <property type="match status" value="1"/>
</dbReference>
<evidence type="ECO:0000256" key="1">
    <source>
        <dbReference type="ARBA" id="ARBA00004123"/>
    </source>
</evidence>
<evidence type="ECO:0000313" key="10">
    <source>
        <dbReference type="EMBL" id="TKA45850.1"/>
    </source>
</evidence>
<feature type="region of interest" description="Disordered" evidence="7">
    <location>
        <begin position="360"/>
        <end position="394"/>
    </location>
</feature>
<dbReference type="SUPFAM" id="SSF46689">
    <property type="entry name" value="Homeodomain-like"/>
    <property type="match status" value="1"/>
</dbReference>
<dbReference type="Pfam" id="PF00249">
    <property type="entry name" value="Myb_DNA-binding"/>
    <property type="match status" value="2"/>
</dbReference>
<feature type="region of interest" description="Disordered" evidence="7">
    <location>
        <begin position="94"/>
        <end position="151"/>
    </location>
</feature>
<dbReference type="GO" id="GO:0005634">
    <property type="term" value="C:nucleus"/>
    <property type="evidence" value="ECO:0007669"/>
    <property type="project" value="UniProtKB-SubCell"/>
</dbReference>
<dbReference type="GO" id="GO:1902806">
    <property type="term" value="P:regulation of cell cycle G1/S phase transition"/>
    <property type="evidence" value="ECO:0007669"/>
    <property type="project" value="UniProtKB-ARBA"/>
</dbReference>
<proteinExistence type="predicted"/>
<dbReference type="GO" id="GO:1901002">
    <property type="term" value="P:positive regulation of response to salt stress"/>
    <property type="evidence" value="ECO:0007669"/>
    <property type="project" value="UniProtKB-ARBA"/>
</dbReference>
<name>A0A4U0VAB1_9PEZI</name>
<dbReference type="GO" id="GO:2000037">
    <property type="term" value="P:regulation of stomatal complex patterning"/>
    <property type="evidence" value="ECO:0007669"/>
    <property type="project" value="UniProtKB-ARBA"/>
</dbReference>
<feature type="domain" description="HTH myb-type" evidence="9">
    <location>
        <begin position="58"/>
        <end position="107"/>
    </location>
</feature>
<comment type="caution">
    <text evidence="10">The sequence shown here is derived from an EMBL/GenBank/DDBJ whole genome shotgun (WGS) entry which is preliminary data.</text>
</comment>
<dbReference type="InterPro" id="IPR017930">
    <property type="entry name" value="Myb_dom"/>
</dbReference>
<dbReference type="GO" id="GO:0033993">
    <property type="term" value="P:response to lipid"/>
    <property type="evidence" value="ECO:0007669"/>
    <property type="project" value="UniProtKB-ARBA"/>
</dbReference>
<dbReference type="PROSITE" id="PS50090">
    <property type="entry name" value="MYB_LIKE"/>
    <property type="match status" value="2"/>
</dbReference>
<evidence type="ECO:0000259" key="9">
    <source>
        <dbReference type="PROSITE" id="PS51294"/>
    </source>
</evidence>
<evidence type="ECO:0000256" key="4">
    <source>
        <dbReference type="ARBA" id="ARBA00023125"/>
    </source>
</evidence>